<gene>
    <name evidence="3" type="ORF">SAMN05444002_2674</name>
</gene>
<dbReference type="InterPro" id="IPR000073">
    <property type="entry name" value="AB_hydrolase_1"/>
</dbReference>
<dbReference type="Proteomes" id="UP000184932">
    <property type="component" value="Unassembled WGS sequence"/>
</dbReference>
<dbReference type="PANTHER" id="PTHR37946">
    <property type="entry name" value="SLL1969 PROTEIN"/>
    <property type="match status" value="1"/>
</dbReference>
<dbReference type="Pfam" id="PF12697">
    <property type="entry name" value="Abhydrolase_6"/>
    <property type="match status" value="1"/>
</dbReference>
<feature type="domain" description="AB hydrolase-1" evidence="2">
    <location>
        <begin position="23"/>
        <end position="167"/>
    </location>
</feature>
<keyword evidence="4" id="KW-1185">Reference proteome</keyword>
<keyword evidence="1" id="KW-0732">Signal</keyword>
<name>A0A1N6GPS7_9RHOB</name>
<dbReference type="Gene3D" id="3.40.50.1820">
    <property type="entry name" value="alpha/beta hydrolase"/>
    <property type="match status" value="1"/>
</dbReference>
<evidence type="ECO:0000313" key="3">
    <source>
        <dbReference type="EMBL" id="SIO09524.1"/>
    </source>
</evidence>
<accession>A0A1N6GPS7</accession>
<feature type="signal peptide" evidence="1">
    <location>
        <begin position="1"/>
        <end position="18"/>
    </location>
</feature>
<sequence>MRLILAFCLSLLALPAAAAGDCVVLLHGLARGTGSMAPLELALSEAGYSTVNQGYPSTRQPVEELVAAVPEAYQACEGARVHFVTHSMGGILLRMWLEEARPERLGRVVMMGPPNEGSELVDELSDWALFEAVNGPAGDQLGTDAASVPQQLGAAWFGPGIIAGTLSFNPVYSSLIPGPDDSKVAVDRTHVEGEADWIALPVTHTFMMTNPVVMAQVLTFLETGAFDPSLSYADAVAMGLKEITE</sequence>
<reference evidence="4" key="1">
    <citation type="submission" date="2016-11" db="EMBL/GenBank/DDBJ databases">
        <authorList>
            <person name="Varghese N."/>
            <person name="Submissions S."/>
        </authorList>
    </citation>
    <scope>NUCLEOTIDE SEQUENCE [LARGE SCALE GENOMIC DNA]</scope>
    <source>
        <strain evidence="4">DSM 29440</strain>
    </source>
</reference>
<dbReference type="AlphaFoldDB" id="A0A1N6GPS7"/>
<dbReference type="SUPFAM" id="SSF53474">
    <property type="entry name" value="alpha/beta-Hydrolases"/>
    <property type="match status" value="1"/>
</dbReference>
<protein>
    <recommendedName>
        <fullName evidence="2">AB hydrolase-1 domain-containing protein</fullName>
    </recommendedName>
</protein>
<evidence type="ECO:0000259" key="2">
    <source>
        <dbReference type="Pfam" id="PF12697"/>
    </source>
</evidence>
<feature type="chain" id="PRO_5013246804" description="AB hydrolase-1 domain-containing protein" evidence="1">
    <location>
        <begin position="19"/>
        <end position="245"/>
    </location>
</feature>
<dbReference type="RefSeq" id="WP_074256667.1">
    <property type="nucleotide sequence ID" value="NZ_FSRL01000001.1"/>
</dbReference>
<dbReference type="STRING" id="1217970.SAMN05444002_2674"/>
<dbReference type="PANTHER" id="PTHR37946:SF1">
    <property type="entry name" value="SLL1969 PROTEIN"/>
    <property type="match status" value="1"/>
</dbReference>
<dbReference type="OrthoDB" id="556502at2"/>
<evidence type="ECO:0000313" key="4">
    <source>
        <dbReference type="Proteomes" id="UP000184932"/>
    </source>
</evidence>
<organism evidence="3 4">
    <name type="scientific">Vannielia litorea</name>
    <dbReference type="NCBI Taxonomy" id="1217970"/>
    <lineage>
        <taxon>Bacteria</taxon>
        <taxon>Pseudomonadati</taxon>
        <taxon>Pseudomonadota</taxon>
        <taxon>Alphaproteobacteria</taxon>
        <taxon>Rhodobacterales</taxon>
        <taxon>Paracoccaceae</taxon>
        <taxon>Vannielia</taxon>
    </lineage>
</organism>
<dbReference type="InterPro" id="IPR029058">
    <property type="entry name" value="AB_hydrolase_fold"/>
</dbReference>
<proteinExistence type="predicted"/>
<evidence type="ECO:0000256" key="1">
    <source>
        <dbReference type="SAM" id="SignalP"/>
    </source>
</evidence>
<dbReference type="EMBL" id="FSRL01000001">
    <property type="protein sequence ID" value="SIO09524.1"/>
    <property type="molecule type" value="Genomic_DNA"/>
</dbReference>